<dbReference type="PANTHER" id="PTHR12526:SF510">
    <property type="entry name" value="D-INOSITOL 3-PHOSPHATE GLYCOSYLTRANSFERASE"/>
    <property type="match status" value="1"/>
</dbReference>
<evidence type="ECO:0000256" key="2">
    <source>
        <dbReference type="ARBA" id="ARBA00022679"/>
    </source>
</evidence>
<dbReference type="Gene3D" id="3.40.50.2000">
    <property type="entry name" value="Glycogen Phosphorylase B"/>
    <property type="match status" value="2"/>
</dbReference>
<evidence type="ECO:0000256" key="1">
    <source>
        <dbReference type="ARBA" id="ARBA00022676"/>
    </source>
</evidence>
<dbReference type="InterPro" id="IPR001296">
    <property type="entry name" value="Glyco_trans_1"/>
</dbReference>
<name>A0ABY1Q0C9_9BACT</name>
<keyword evidence="1" id="KW-0328">Glycosyltransferase</keyword>
<evidence type="ECO:0000259" key="3">
    <source>
        <dbReference type="Pfam" id="PF00534"/>
    </source>
</evidence>
<organism evidence="5 6">
    <name type="scientific">Neorhodopirellula lusitana</name>
    <dbReference type="NCBI Taxonomy" id="445327"/>
    <lineage>
        <taxon>Bacteria</taxon>
        <taxon>Pseudomonadati</taxon>
        <taxon>Planctomycetota</taxon>
        <taxon>Planctomycetia</taxon>
        <taxon>Pirellulales</taxon>
        <taxon>Pirellulaceae</taxon>
        <taxon>Neorhodopirellula</taxon>
    </lineage>
</organism>
<feature type="domain" description="Glycosyl transferase family 1" evidence="3">
    <location>
        <begin position="197"/>
        <end position="354"/>
    </location>
</feature>
<keyword evidence="2" id="KW-0808">Transferase</keyword>
<evidence type="ECO:0000313" key="6">
    <source>
        <dbReference type="Proteomes" id="UP001158067"/>
    </source>
</evidence>
<comment type="caution">
    <text evidence="5">The sequence shown here is derived from an EMBL/GenBank/DDBJ whole genome shotgun (WGS) entry which is preliminary data.</text>
</comment>
<dbReference type="InterPro" id="IPR028098">
    <property type="entry name" value="Glyco_trans_4-like_N"/>
</dbReference>
<dbReference type="SUPFAM" id="SSF53756">
    <property type="entry name" value="UDP-Glycosyltransferase/glycogen phosphorylase"/>
    <property type="match status" value="1"/>
</dbReference>
<feature type="domain" description="Glycosyltransferase subfamily 4-like N-terminal" evidence="4">
    <location>
        <begin position="28"/>
        <end position="177"/>
    </location>
</feature>
<dbReference type="Pfam" id="PF13439">
    <property type="entry name" value="Glyco_transf_4"/>
    <property type="match status" value="1"/>
</dbReference>
<evidence type="ECO:0000313" key="5">
    <source>
        <dbReference type="EMBL" id="SMP53382.1"/>
    </source>
</evidence>
<dbReference type="Proteomes" id="UP001158067">
    <property type="component" value="Unassembled WGS sequence"/>
</dbReference>
<reference evidence="5 6" key="1">
    <citation type="submission" date="2017-05" db="EMBL/GenBank/DDBJ databases">
        <authorList>
            <person name="Varghese N."/>
            <person name="Submissions S."/>
        </authorList>
    </citation>
    <scope>NUCLEOTIDE SEQUENCE [LARGE SCALE GENOMIC DNA]</scope>
    <source>
        <strain evidence="5 6">DSM 25457</strain>
    </source>
</reference>
<evidence type="ECO:0000259" key="4">
    <source>
        <dbReference type="Pfam" id="PF13439"/>
    </source>
</evidence>
<accession>A0ABY1Q0C9</accession>
<gene>
    <name evidence="5" type="ORF">SAMN06265222_104102</name>
</gene>
<protein>
    <submittedName>
        <fullName evidence="5">Glycosyltransferase involved in cell wall bisynthesis</fullName>
    </submittedName>
</protein>
<sequence>MRGEPLPGAGNAIRPLRMACVIHSLDGGGAERVMAGLASRLADRGHEVTLMTLDDGRADRHKVSGRVQRTPLSVLSTAQRPVSLWKRLVAIRRAIRGGEYQVVLSFCDWTNVLTLLATIGLRGCPPIVVSERSDPARQSLGPVREWLRRRVYRRAAAVVCLSSDVAATLTRMTGVTPIVIGSAVEEVAPAEPVAPTDGEPLRLIAMGRLEHEKGFDRLLRAVVELQMVQGVPDWRLAILGDGSEAEPLRLLAQELGVADRVEFMGWVSPVSSCLQASDVFVLPSRYEGFPSAMLEAMAAGVAVVAVDAGGSVRDTIRHGENGWLVKNQVESLTEGLSHVLIDTKLRQQMASNGPDTARQFSWPRMVDAYEGVLKLAAQSQ</sequence>
<dbReference type="Pfam" id="PF00534">
    <property type="entry name" value="Glycos_transf_1"/>
    <property type="match status" value="1"/>
</dbReference>
<dbReference type="PANTHER" id="PTHR12526">
    <property type="entry name" value="GLYCOSYLTRANSFERASE"/>
    <property type="match status" value="1"/>
</dbReference>
<dbReference type="EMBL" id="FXUG01000004">
    <property type="protein sequence ID" value="SMP53382.1"/>
    <property type="molecule type" value="Genomic_DNA"/>
</dbReference>
<keyword evidence="6" id="KW-1185">Reference proteome</keyword>
<proteinExistence type="predicted"/>